<organism evidence="1 2">
    <name type="scientific">Arctium lappa</name>
    <name type="common">Greater burdock</name>
    <name type="synonym">Lappa major</name>
    <dbReference type="NCBI Taxonomy" id="4217"/>
    <lineage>
        <taxon>Eukaryota</taxon>
        <taxon>Viridiplantae</taxon>
        <taxon>Streptophyta</taxon>
        <taxon>Embryophyta</taxon>
        <taxon>Tracheophyta</taxon>
        <taxon>Spermatophyta</taxon>
        <taxon>Magnoliopsida</taxon>
        <taxon>eudicotyledons</taxon>
        <taxon>Gunneridae</taxon>
        <taxon>Pentapetalae</taxon>
        <taxon>asterids</taxon>
        <taxon>campanulids</taxon>
        <taxon>Asterales</taxon>
        <taxon>Asteraceae</taxon>
        <taxon>Carduoideae</taxon>
        <taxon>Cardueae</taxon>
        <taxon>Arctiinae</taxon>
        <taxon>Arctium</taxon>
    </lineage>
</organism>
<comment type="caution">
    <text evidence="1">The sequence shown here is derived from an EMBL/GenBank/DDBJ whole genome shotgun (WGS) entry which is preliminary data.</text>
</comment>
<protein>
    <submittedName>
        <fullName evidence="1">Uncharacterized protein</fullName>
    </submittedName>
</protein>
<dbReference type="Proteomes" id="UP001055879">
    <property type="component" value="Linkage Group LG12"/>
</dbReference>
<accession>A0ACB8YJ68</accession>
<proteinExistence type="predicted"/>
<keyword evidence="2" id="KW-1185">Reference proteome</keyword>
<dbReference type="EMBL" id="CM042058">
    <property type="protein sequence ID" value="KAI3685136.1"/>
    <property type="molecule type" value="Genomic_DNA"/>
</dbReference>
<evidence type="ECO:0000313" key="1">
    <source>
        <dbReference type="EMBL" id="KAI3685136.1"/>
    </source>
</evidence>
<reference evidence="1 2" key="2">
    <citation type="journal article" date="2022" name="Mol. Ecol. Resour.">
        <title>The genomes of chicory, endive, great burdock and yacon provide insights into Asteraceae paleo-polyploidization history and plant inulin production.</title>
        <authorList>
            <person name="Fan W."/>
            <person name="Wang S."/>
            <person name="Wang H."/>
            <person name="Wang A."/>
            <person name="Jiang F."/>
            <person name="Liu H."/>
            <person name="Zhao H."/>
            <person name="Xu D."/>
            <person name="Zhang Y."/>
        </authorList>
    </citation>
    <scope>NUCLEOTIDE SEQUENCE [LARGE SCALE GENOMIC DNA]</scope>
    <source>
        <strain evidence="2">cv. Niubang</strain>
    </source>
</reference>
<sequence length="309" mass="35303">MVDFSLRHCNHSKIGSWHIVNNPCLLAAHRSKAIDGGERGVNREAFHSWWRRRSNGRHGEGDLLLVVRWRRRWMIEKLLVLSSLLSKPQNLWLIWKLVILLSITFLITTLVRIQFYYDTSPQFSSSSSSQVYRRSHLSIWKDDEGFEGNPRIVFLFLVRRDLRLDFIWKSFFECEIEGVASVIMNPNGKGKAPVVNDVVGHRLIFGSLSGFVCDGNDVNSSQYATHQTKQVVEGGERFRSPSVNDAVGRRLLFGSVSGYVGGKYSEIGGRSIYVMGMILPHLHMYLIEIKKLSMLVKGLNHFLGCLHLE</sequence>
<evidence type="ECO:0000313" key="2">
    <source>
        <dbReference type="Proteomes" id="UP001055879"/>
    </source>
</evidence>
<reference evidence="2" key="1">
    <citation type="journal article" date="2022" name="Mol. Ecol. Resour.">
        <title>The genomes of chicory, endive, great burdock and yacon provide insights into Asteraceae palaeo-polyploidization history and plant inulin production.</title>
        <authorList>
            <person name="Fan W."/>
            <person name="Wang S."/>
            <person name="Wang H."/>
            <person name="Wang A."/>
            <person name="Jiang F."/>
            <person name="Liu H."/>
            <person name="Zhao H."/>
            <person name="Xu D."/>
            <person name="Zhang Y."/>
        </authorList>
    </citation>
    <scope>NUCLEOTIDE SEQUENCE [LARGE SCALE GENOMIC DNA]</scope>
    <source>
        <strain evidence="2">cv. Niubang</strain>
    </source>
</reference>
<name>A0ACB8YJ68_ARCLA</name>
<gene>
    <name evidence="1" type="ORF">L6452_34370</name>
</gene>